<dbReference type="Pfam" id="PF00149">
    <property type="entry name" value="Metallophos"/>
    <property type="match status" value="1"/>
</dbReference>
<dbReference type="EMBL" id="FO082820">
    <property type="protein sequence ID" value="CCF18703.1"/>
    <property type="molecule type" value="Genomic_DNA"/>
</dbReference>
<name>L0NC90_9HYPH</name>
<evidence type="ECO:0000313" key="2">
    <source>
        <dbReference type="EMBL" id="CCF18703.1"/>
    </source>
</evidence>
<organism evidence="2 3">
    <name type="scientific">Pseudorhizobium banfieldiae</name>
    <dbReference type="NCBI Taxonomy" id="1125847"/>
    <lineage>
        <taxon>Bacteria</taxon>
        <taxon>Pseudomonadati</taxon>
        <taxon>Pseudomonadota</taxon>
        <taxon>Alphaproteobacteria</taxon>
        <taxon>Hyphomicrobiales</taxon>
        <taxon>Rhizobiaceae</taxon>
        <taxon>Rhizobium/Agrobacterium group</taxon>
        <taxon>Pseudorhizobium</taxon>
    </lineage>
</organism>
<dbReference type="SUPFAM" id="SSF56300">
    <property type="entry name" value="Metallo-dependent phosphatases"/>
    <property type="match status" value="1"/>
</dbReference>
<evidence type="ECO:0000313" key="3">
    <source>
        <dbReference type="Proteomes" id="UP000010792"/>
    </source>
</evidence>
<evidence type="ECO:0000259" key="1">
    <source>
        <dbReference type="Pfam" id="PF00149"/>
    </source>
</evidence>
<feature type="domain" description="Calcineurin-like phosphoesterase" evidence="1">
    <location>
        <begin position="1"/>
        <end position="222"/>
    </location>
</feature>
<dbReference type="STRING" id="1125847.NT26_0979"/>
<dbReference type="Proteomes" id="UP000010792">
    <property type="component" value="Chromosome"/>
</dbReference>
<dbReference type="GO" id="GO:0016787">
    <property type="term" value="F:hydrolase activity"/>
    <property type="evidence" value="ECO:0007669"/>
    <property type="project" value="InterPro"/>
</dbReference>
<dbReference type="KEGG" id="rht:NT26_0979"/>
<keyword evidence="3" id="KW-1185">Reference proteome</keyword>
<dbReference type="PANTHER" id="PTHR37844">
    <property type="entry name" value="SER/THR PROTEIN PHOSPHATASE SUPERFAMILY (AFU_ORTHOLOGUE AFUA_1G14840)"/>
    <property type="match status" value="1"/>
</dbReference>
<dbReference type="InterPro" id="IPR004843">
    <property type="entry name" value="Calcineurin-like_PHP"/>
</dbReference>
<dbReference type="Gene3D" id="3.60.21.10">
    <property type="match status" value="1"/>
</dbReference>
<dbReference type="AlphaFoldDB" id="L0NC90"/>
<dbReference type="InterPro" id="IPR029052">
    <property type="entry name" value="Metallo-depent_PP-like"/>
</dbReference>
<protein>
    <submittedName>
        <fullName evidence="2">Metallophosphoesterase</fullName>
    </submittedName>
</protein>
<dbReference type="RefSeq" id="WP_052637667.1">
    <property type="nucleotide sequence ID" value="NZ_FO082820.1"/>
</dbReference>
<dbReference type="PANTHER" id="PTHR37844:SF2">
    <property type="entry name" value="SER_THR PROTEIN PHOSPHATASE SUPERFAMILY (AFU_ORTHOLOGUE AFUA_1G14840)"/>
    <property type="match status" value="1"/>
</dbReference>
<proteinExistence type="predicted"/>
<sequence length="261" mass="29319">MRAWILSDLHLEMDRSLDWLEIPDAAVCICAGDVLDGGVVPTVEFLGEVIAPHMPVVFVAGNHEFYRASVREGMAAGYEAARRYDGVYLLERDVVLFDRFRFVGATLWTDFMLFGHAGIAMAEAKERLNDYRQIKLQKTPFKRFTPRESQYLHNLAKVGIEQVLSTPSPLPTIVVTHHAPSLMSIPRPFLHDPLTPSFASNLEAKILEYQPLLWVHGHLHTPSDYLIGQTRVICNPRGYPDEVSQVFNPALVVDLAELANG</sequence>
<accession>L0NC90</accession>
<reference evidence="2 3" key="1">
    <citation type="journal article" date="2013" name="Genome Biol. Evol.">
        <title>Life in an arsenic-containing gold mine: genome and physiology of the autotrophic arsenite-oxidizing bacterium rhizobium sp. NT-26.</title>
        <authorList>
            <person name="Andres J."/>
            <person name="Arsene-Ploetze F."/>
            <person name="Barbe V."/>
            <person name="Brochier-Armanet C."/>
            <person name="Cleiss-Arnold J."/>
            <person name="Coppee J.Y."/>
            <person name="Dillies M.A."/>
            <person name="Geist"/>
            <person name="L"/>
            <person name="Joublin A."/>
            <person name="Koechler S."/>
            <person name="Lassalle F."/>
            <person name="Marchal M."/>
            <person name="Medigue C."/>
            <person name="Muller D."/>
            <person name="Nesme X."/>
            <person name="Plewniak F."/>
            <person name="Proux C."/>
            <person name="Ramirez-Bahena M.H."/>
            <person name="Schenowitz C."/>
            <person name="Sismeiro O."/>
            <person name="Vallenet D."/>
            <person name="Santini J.M."/>
            <person name="Bertin P.N."/>
        </authorList>
    </citation>
    <scope>NUCLEOTIDE SEQUENCE [LARGE SCALE GENOMIC DNA]</scope>
    <source>
        <strain evidence="2 3">NT-26</strain>
    </source>
</reference>
<gene>
    <name evidence="2" type="ORF">NT26_0979</name>
</gene>
<dbReference type="OrthoDB" id="356681at2"/>